<accession>A0A2P8DTZ6</accession>
<dbReference type="RefSeq" id="WP_106580893.1">
    <property type="nucleotide sequence ID" value="NZ_PYGA01000001.1"/>
</dbReference>
<dbReference type="EMBL" id="PYGA01000001">
    <property type="protein sequence ID" value="PSL00696.1"/>
    <property type="molecule type" value="Genomic_DNA"/>
</dbReference>
<comment type="caution">
    <text evidence="1">The sequence shown here is derived from an EMBL/GenBank/DDBJ whole genome shotgun (WGS) entry which is preliminary data.</text>
</comment>
<evidence type="ECO:0000313" key="2">
    <source>
        <dbReference type="Proteomes" id="UP000240542"/>
    </source>
</evidence>
<keyword evidence="2" id="KW-1185">Reference proteome</keyword>
<protein>
    <submittedName>
        <fullName evidence="1">Uncharacterized protein</fullName>
    </submittedName>
</protein>
<proteinExistence type="predicted"/>
<dbReference type="OrthoDB" id="5170563at2"/>
<reference evidence="1 2" key="1">
    <citation type="submission" date="2018-03" db="EMBL/GenBank/DDBJ databases">
        <title>Genomic Encyclopedia of Archaeal and Bacterial Type Strains, Phase II (KMG-II): from individual species to whole genera.</title>
        <authorList>
            <person name="Goeker M."/>
        </authorList>
    </citation>
    <scope>NUCLEOTIDE SEQUENCE [LARGE SCALE GENOMIC DNA]</scope>
    <source>
        <strain evidence="1 2">DSM 45312</strain>
    </source>
</reference>
<sequence>MLRAARSLLAMRHPLDAEIVVGELLGAWWGRRMPGIDVDRLLGEGLVAKAAAAATPAGLALLAGVAALGPSRQQRTLAKKAMPDLVERGVGRPAWAASLGAASPVAAYISGSRFGDTDDVICTFRYEGIDPAEETAGHALIAVIDHNAGGVLRDAWVSTKVGRLLRHCRAEAGSDPMALFSEIGLPRARALLQAALRRTDEVMAAAPDERQARISSASRADLSGRSLAAHHTLVRARARALPGERGGEPEPVWKRDRRAMLGARFLASSSAADLSDSYAASRCVDHIIDYGCDVDGGRPLRVSPRKVEAFLLTWLPRRVVLLPQEQEAMPHVLAAWIRWAAPRHGLPQIAMHATLDAVWDTVSTFTESYPDPGSLGIRPEVVHRLLPDGDLSALARRLFAFPLLASDLLAEHEEDFDPTTAEGRRALLRLDHFPEYDAPSAGRHSAGRRIGGPEIAEALEAHERLADRLWEGRPPGLWAAAKRLLDRGHTRQAVLDTLLDVLEEAEEDESLLKRLSDL</sequence>
<evidence type="ECO:0000313" key="1">
    <source>
        <dbReference type="EMBL" id="PSL00696.1"/>
    </source>
</evidence>
<name>A0A2P8DTZ6_9ACTN</name>
<organism evidence="1 2">
    <name type="scientific">Murinocardiopsis flavida</name>
    <dbReference type="NCBI Taxonomy" id="645275"/>
    <lineage>
        <taxon>Bacteria</taxon>
        <taxon>Bacillati</taxon>
        <taxon>Actinomycetota</taxon>
        <taxon>Actinomycetes</taxon>
        <taxon>Streptosporangiales</taxon>
        <taxon>Nocardiopsidaceae</taxon>
        <taxon>Murinocardiopsis</taxon>
    </lineage>
</organism>
<gene>
    <name evidence="1" type="ORF">CLV63_101170</name>
</gene>
<dbReference type="Proteomes" id="UP000240542">
    <property type="component" value="Unassembled WGS sequence"/>
</dbReference>
<dbReference type="AlphaFoldDB" id="A0A2P8DTZ6"/>